<name>A0A810N4A5_9ACTN</name>
<dbReference type="EMBL" id="AP023359">
    <property type="protein sequence ID" value="BCJ68216.1"/>
    <property type="molecule type" value="Genomic_DNA"/>
</dbReference>
<gene>
    <name evidence="4" type="ORF">Prubr_52370</name>
</gene>
<accession>A0A810N4A5</accession>
<dbReference type="Pfam" id="PF06597">
    <property type="entry name" value="Clostridium_P47"/>
    <property type="match status" value="1"/>
</dbReference>
<organism evidence="4 5">
    <name type="scientific">Polymorphospora rubra</name>
    <dbReference type="NCBI Taxonomy" id="338584"/>
    <lineage>
        <taxon>Bacteria</taxon>
        <taxon>Bacillati</taxon>
        <taxon>Actinomycetota</taxon>
        <taxon>Actinomycetes</taxon>
        <taxon>Micromonosporales</taxon>
        <taxon>Micromonosporaceae</taxon>
        <taxon>Polymorphospora</taxon>
    </lineage>
</organism>
<proteinExistence type="inferred from homology"/>
<dbReference type="InterPro" id="IPR010567">
    <property type="entry name" value="OrfX2/OrfX3/P47"/>
</dbReference>
<evidence type="ECO:0000256" key="2">
    <source>
        <dbReference type="ARBA" id="ARBA00035010"/>
    </source>
</evidence>
<keyword evidence="5" id="KW-1185">Reference proteome</keyword>
<evidence type="ECO:0000256" key="1">
    <source>
        <dbReference type="ARBA" id="ARBA00023026"/>
    </source>
</evidence>
<feature type="domain" description="Protein OrfX2/OrfX3/P47" evidence="3">
    <location>
        <begin position="60"/>
        <end position="514"/>
    </location>
</feature>
<reference evidence="4" key="1">
    <citation type="submission" date="2020-08" db="EMBL/GenBank/DDBJ databases">
        <title>Whole genome shotgun sequence of Polymorphospora rubra NBRC 101157.</title>
        <authorList>
            <person name="Komaki H."/>
            <person name="Tamura T."/>
        </authorList>
    </citation>
    <scope>NUCLEOTIDE SEQUENCE</scope>
    <source>
        <strain evidence="4">NBRC 101157</strain>
    </source>
</reference>
<keyword evidence="1" id="KW-0843">Virulence</keyword>
<dbReference type="KEGG" id="pry:Prubr_52370"/>
<dbReference type="RefSeq" id="WP_212817494.1">
    <property type="nucleotide sequence ID" value="NZ_AP023359.1"/>
</dbReference>
<dbReference type="Proteomes" id="UP000680866">
    <property type="component" value="Chromosome"/>
</dbReference>
<sequence>MTITTTPAVRNARRIADIDPNAAKLARKYRLLEPRQEIPELFQRRDVHPPRLQEVLIDNWDTCYAIRLSDANRVIEREAKWPATFQQVINEKKNYGLHGDFGVWQMSRGGSGEIVYLKVRITSGVVTYYTDDFSLDDATAYVAVKLRYLPQDGARAAENPAVSTDNLRVNTLSSTDDDPPASVRSLVLSWDPDEDEMALMLGALNQWFNNHLEAFTHVFASVDLNAKAADDQFQWLSPTSHGYAYQNGTDDESSYFGVLCMTQNNPDTNLNWSLPSGAIPAGSRAGFTISLARFLSNVVKPGLPKSFEDATDSSFRLNDSQNVIENVGKLKMKAVRVGAIDYTPYVNSFVLQVVGEEIQIRTLAKVDISPGIRAVIDTTTYQKLIVVDKPDGTQTLDYEQSRDPYVFHTIETDIGIEIMQWVIVLAAAVASAVAGEVIEKVSQKIAACIVIAIVAGLIELTIKLIEDVIGGKAAESLPPLNLLAQNATAPITWPRTSGFQLDKARLIGSFQLGGEYAIK</sequence>
<dbReference type="AlphaFoldDB" id="A0A810N4A5"/>
<protein>
    <recommendedName>
        <fullName evidence="3">Protein OrfX2/OrfX3/P47 domain-containing protein</fullName>
    </recommendedName>
</protein>
<evidence type="ECO:0000259" key="3">
    <source>
        <dbReference type="Pfam" id="PF06597"/>
    </source>
</evidence>
<evidence type="ECO:0000313" key="4">
    <source>
        <dbReference type="EMBL" id="BCJ68216.1"/>
    </source>
</evidence>
<comment type="similarity">
    <text evidence="2">Belongs to the TULIP P47 family.</text>
</comment>
<evidence type="ECO:0000313" key="5">
    <source>
        <dbReference type="Proteomes" id="UP000680866"/>
    </source>
</evidence>